<organism evidence="2 3">
    <name type="scientific">Onchocerca ochengi</name>
    <name type="common">Filarial nematode worm</name>
    <dbReference type="NCBI Taxonomy" id="42157"/>
    <lineage>
        <taxon>Eukaryota</taxon>
        <taxon>Metazoa</taxon>
        <taxon>Ecdysozoa</taxon>
        <taxon>Nematoda</taxon>
        <taxon>Chromadorea</taxon>
        <taxon>Rhabditida</taxon>
        <taxon>Spirurina</taxon>
        <taxon>Spiruromorpha</taxon>
        <taxon>Filarioidea</taxon>
        <taxon>Onchocercidae</taxon>
        <taxon>Onchocerca</taxon>
    </lineage>
</organism>
<evidence type="ECO:0000313" key="3">
    <source>
        <dbReference type="Proteomes" id="UP000271087"/>
    </source>
</evidence>
<feature type="non-terminal residue" evidence="2">
    <location>
        <position position="1"/>
    </location>
</feature>
<accession>A0A3P7K967</accession>
<protein>
    <submittedName>
        <fullName evidence="2">Uncharacterized protein</fullName>
    </submittedName>
</protein>
<feature type="region of interest" description="Disordered" evidence="1">
    <location>
        <begin position="1"/>
        <end position="23"/>
    </location>
</feature>
<dbReference type="EMBL" id="UYRW01012838">
    <property type="protein sequence ID" value="VDN00405.1"/>
    <property type="molecule type" value="Genomic_DNA"/>
</dbReference>
<proteinExistence type="predicted"/>
<reference evidence="2 3" key="1">
    <citation type="submission" date="2018-08" db="EMBL/GenBank/DDBJ databases">
        <authorList>
            <person name="Laetsch R D."/>
            <person name="Stevens L."/>
            <person name="Kumar S."/>
            <person name="Blaxter L. M."/>
        </authorList>
    </citation>
    <scope>NUCLEOTIDE SEQUENCE [LARGE SCALE GENOMIC DNA]</scope>
</reference>
<feature type="compositionally biased region" description="Polar residues" evidence="1">
    <location>
        <begin position="14"/>
        <end position="23"/>
    </location>
</feature>
<evidence type="ECO:0000256" key="1">
    <source>
        <dbReference type="SAM" id="MobiDB-lite"/>
    </source>
</evidence>
<name>A0A3P7K967_ONCOC</name>
<feature type="non-terminal residue" evidence="2">
    <location>
        <position position="85"/>
    </location>
</feature>
<sequence length="85" mass="9256">SVENDDQLVREEGNNQNNNDDSMTTVAEMNMSKKREAFIIDDGSIHLVANKFPDQAVPTTAMSKCIPVECTSSPIVDIPASTTID</sequence>
<gene>
    <name evidence="2" type="ORF">NOO_LOCUS12978</name>
</gene>
<keyword evidence="3" id="KW-1185">Reference proteome</keyword>
<evidence type="ECO:0000313" key="2">
    <source>
        <dbReference type="EMBL" id="VDN00405.1"/>
    </source>
</evidence>
<dbReference type="AlphaFoldDB" id="A0A3P7K967"/>
<dbReference type="Proteomes" id="UP000271087">
    <property type="component" value="Unassembled WGS sequence"/>
</dbReference>